<gene>
    <name evidence="1" type="ORF">GCM10009809_38240</name>
</gene>
<name>A0ABN2JU75_9MICO</name>
<reference evidence="1 2" key="1">
    <citation type="journal article" date="2019" name="Int. J. Syst. Evol. Microbiol.">
        <title>The Global Catalogue of Microorganisms (GCM) 10K type strain sequencing project: providing services to taxonomists for standard genome sequencing and annotation.</title>
        <authorList>
            <consortium name="The Broad Institute Genomics Platform"/>
            <consortium name="The Broad Institute Genome Sequencing Center for Infectious Disease"/>
            <person name="Wu L."/>
            <person name="Ma J."/>
        </authorList>
    </citation>
    <scope>NUCLEOTIDE SEQUENCE [LARGE SCALE GENOMIC DNA]</scope>
    <source>
        <strain evidence="1 2">JCM 15589</strain>
    </source>
</reference>
<keyword evidence="2" id="KW-1185">Reference proteome</keyword>
<accession>A0ABN2JU75</accession>
<proteinExistence type="predicted"/>
<organism evidence="1 2">
    <name type="scientific">Isoptericola hypogeus</name>
    <dbReference type="NCBI Taxonomy" id="300179"/>
    <lineage>
        <taxon>Bacteria</taxon>
        <taxon>Bacillati</taxon>
        <taxon>Actinomycetota</taxon>
        <taxon>Actinomycetes</taxon>
        <taxon>Micrococcales</taxon>
        <taxon>Promicromonosporaceae</taxon>
        <taxon>Isoptericola</taxon>
    </lineage>
</organism>
<sequence length="251" mass="28049">MRSEDSAALIREAFDAWAVRITDPERFGAVLPGSVLAAQQAPDLPGERDLPKMAWRSMANAGEHVAAANHVIATGSVLVKPFLTLARTTMIGAARTLYLLEPDEPDQRCIHALRLLRTESKDVDRLIGVWEAEVGRPANPDLRKLADDLRTETENALIQMGENPRSEMADAALLSHAAKRLSHLPGDPLARLMELWNFSSGNAHARTWTWDMGLERGKDYAGQFARVWSLPMYLMDEAWELWNERRGATRT</sequence>
<evidence type="ECO:0000313" key="2">
    <source>
        <dbReference type="Proteomes" id="UP001501138"/>
    </source>
</evidence>
<dbReference type="Proteomes" id="UP001501138">
    <property type="component" value="Unassembled WGS sequence"/>
</dbReference>
<dbReference type="RefSeq" id="WP_344250434.1">
    <property type="nucleotide sequence ID" value="NZ_BAAAPM010000009.1"/>
</dbReference>
<protein>
    <submittedName>
        <fullName evidence="1">Uncharacterized protein</fullName>
    </submittedName>
</protein>
<dbReference type="EMBL" id="BAAAPM010000009">
    <property type="protein sequence ID" value="GAA1739161.1"/>
    <property type="molecule type" value="Genomic_DNA"/>
</dbReference>
<comment type="caution">
    <text evidence="1">The sequence shown here is derived from an EMBL/GenBank/DDBJ whole genome shotgun (WGS) entry which is preliminary data.</text>
</comment>
<evidence type="ECO:0000313" key="1">
    <source>
        <dbReference type="EMBL" id="GAA1739161.1"/>
    </source>
</evidence>